<feature type="chain" id="PRO_5013373167" description="Lysozyme inhibitor LprI N-terminal domain-containing protein" evidence="1">
    <location>
        <begin position="30"/>
        <end position="156"/>
    </location>
</feature>
<evidence type="ECO:0000313" key="3">
    <source>
        <dbReference type="Proteomes" id="UP000216991"/>
    </source>
</evidence>
<gene>
    <name evidence="2" type="ORF">CHU93_15015</name>
</gene>
<keyword evidence="3" id="KW-1185">Reference proteome</keyword>
<accession>A0A255Y681</accession>
<comment type="caution">
    <text evidence="2">The sequence shown here is derived from an EMBL/GenBank/DDBJ whole genome shotgun (WGS) entry which is preliminary data.</text>
</comment>
<feature type="signal peptide" evidence="1">
    <location>
        <begin position="1"/>
        <end position="29"/>
    </location>
</feature>
<evidence type="ECO:0008006" key="4">
    <source>
        <dbReference type="Google" id="ProtNLM"/>
    </source>
</evidence>
<name>A0A255Y681_9SPHN</name>
<dbReference type="EMBL" id="NOXT01000124">
    <property type="protein sequence ID" value="OYQ24673.1"/>
    <property type="molecule type" value="Genomic_DNA"/>
</dbReference>
<reference evidence="2 3" key="1">
    <citation type="submission" date="2017-07" db="EMBL/GenBank/DDBJ databases">
        <title>Sandarakinorhabdus cyanobacteriorum sp. nov., a novel bacterium isolated from cyanobacterial aggregates in a eutrophic lake.</title>
        <authorList>
            <person name="Cai H."/>
        </authorList>
    </citation>
    <scope>NUCLEOTIDE SEQUENCE [LARGE SCALE GENOMIC DNA]</scope>
    <source>
        <strain evidence="2 3">TH057</strain>
    </source>
</reference>
<sequence>MKHGRDIVKMLFSTLLLPLLALQASPAASQPDPARLPPKTETMIALAVAEARCTGRHQQMVARYRPDVAQRLAAPLRQAGQVMAARYQAVHGADWQAALAADLVAARTRFEQQARQPEFCKAQAMIARTLSRSHDDQPNGLRGTNAEMDLYRLAAR</sequence>
<evidence type="ECO:0000256" key="1">
    <source>
        <dbReference type="SAM" id="SignalP"/>
    </source>
</evidence>
<dbReference type="AlphaFoldDB" id="A0A255Y681"/>
<protein>
    <recommendedName>
        <fullName evidence="4">Lysozyme inhibitor LprI N-terminal domain-containing protein</fullName>
    </recommendedName>
</protein>
<organism evidence="2 3">
    <name type="scientific">Sandarakinorhabdus cyanobacteriorum</name>
    <dbReference type="NCBI Taxonomy" id="1981098"/>
    <lineage>
        <taxon>Bacteria</taxon>
        <taxon>Pseudomonadati</taxon>
        <taxon>Pseudomonadota</taxon>
        <taxon>Alphaproteobacteria</taxon>
        <taxon>Sphingomonadales</taxon>
        <taxon>Sphingosinicellaceae</taxon>
        <taxon>Sandarakinorhabdus</taxon>
    </lineage>
</organism>
<dbReference type="Proteomes" id="UP000216991">
    <property type="component" value="Unassembled WGS sequence"/>
</dbReference>
<proteinExistence type="predicted"/>
<evidence type="ECO:0000313" key="2">
    <source>
        <dbReference type="EMBL" id="OYQ24673.1"/>
    </source>
</evidence>
<keyword evidence="1" id="KW-0732">Signal</keyword>